<keyword evidence="2" id="KW-1185">Reference proteome</keyword>
<reference evidence="1 2" key="1">
    <citation type="journal article" date="2012" name="Stand. Genomic Sci.">
        <title>Genome sequence of the orange-pigmented seawater bacterium Owenweeksia hongkongensis type strain (UST20020801(T)).</title>
        <authorList>
            <person name="Riedel T."/>
            <person name="Held B."/>
            <person name="Nolan M."/>
            <person name="Lucas S."/>
            <person name="Lapidus A."/>
            <person name="Tice H."/>
            <person name="Del Rio T.G."/>
            <person name="Cheng J.F."/>
            <person name="Han C."/>
            <person name="Tapia R."/>
            <person name="Goodwin L.A."/>
            <person name="Pitluck S."/>
            <person name="Liolios K."/>
            <person name="Mavromatis K."/>
            <person name="Pagani I."/>
            <person name="Ivanova N."/>
            <person name="Mikhailova N."/>
            <person name="Pati A."/>
            <person name="Chen A."/>
            <person name="Palaniappan K."/>
            <person name="Rohde M."/>
            <person name="Tindall B.J."/>
            <person name="Detter J.C."/>
            <person name="Goker M."/>
            <person name="Woyke T."/>
            <person name="Bristow J."/>
            <person name="Eisen J.A."/>
            <person name="Markowitz V."/>
            <person name="Hugenholtz P."/>
            <person name="Klenk H.P."/>
            <person name="Kyrpides N.C."/>
        </authorList>
    </citation>
    <scope>NUCLEOTIDE SEQUENCE</scope>
    <source>
        <strain evidence="2">DSM 17368 / JCM 12287 / NRRL B-23963</strain>
    </source>
</reference>
<dbReference type="KEGG" id="oho:Oweho_0765"/>
<name>G8R228_OWEHD</name>
<protein>
    <submittedName>
        <fullName evidence="1">Uncharacterized protein</fullName>
    </submittedName>
</protein>
<evidence type="ECO:0000313" key="1">
    <source>
        <dbReference type="EMBL" id="AEV31778.1"/>
    </source>
</evidence>
<proteinExistence type="predicted"/>
<sequence>MGNSTTLKDELGSHTKPRKETIRFILDYSKALEVKTLNSGMEIDMIKN</sequence>
<dbReference type="AlphaFoldDB" id="G8R228"/>
<gene>
    <name evidence="1" type="ordered locus">Oweho_0765</name>
</gene>
<organism evidence="1 2">
    <name type="scientific">Owenweeksia hongkongensis (strain DSM 17368 / CIP 108786 / JCM 12287 / NRRL B-23963 / UST20020801)</name>
    <dbReference type="NCBI Taxonomy" id="926562"/>
    <lineage>
        <taxon>Bacteria</taxon>
        <taxon>Pseudomonadati</taxon>
        <taxon>Bacteroidota</taxon>
        <taxon>Flavobacteriia</taxon>
        <taxon>Flavobacteriales</taxon>
        <taxon>Owenweeksiaceae</taxon>
        <taxon>Owenweeksia</taxon>
    </lineage>
</organism>
<accession>G8R228</accession>
<dbReference type="HOGENOM" id="CLU_3155672_0_0_10"/>
<evidence type="ECO:0000313" key="2">
    <source>
        <dbReference type="Proteomes" id="UP000005631"/>
    </source>
</evidence>
<dbReference type="Proteomes" id="UP000005631">
    <property type="component" value="Chromosome"/>
</dbReference>
<dbReference type="EMBL" id="CP003156">
    <property type="protein sequence ID" value="AEV31778.1"/>
    <property type="molecule type" value="Genomic_DNA"/>
</dbReference>